<keyword evidence="5" id="KW-0812">Transmembrane</keyword>
<sequence length="221" mass="25372">MKKVTVFIIILFTLIGITFFVSPYLKEYVMNKKINKVVAEIKKSDSETLKDNREKKQKEEEIIDLPSEYDVLKNINYTGNPVAYLFIPSTELELPIFSTVNNNNLLMGAGEMKKYDDLGKGNYALAGHRMKEKGLLFHDVARLSIHDVIYVTDLDKVYKYVINRVRKVDEKDYFIIDDNGKDEITLITCDIPSKPESRVVASGDLVEVFDYGTKDLKSVRK</sequence>
<dbReference type="Gene3D" id="2.40.260.10">
    <property type="entry name" value="Sortase"/>
    <property type="match status" value="1"/>
</dbReference>
<evidence type="ECO:0000313" key="7">
    <source>
        <dbReference type="Proteomes" id="UP000675284"/>
    </source>
</evidence>
<dbReference type="GO" id="GO:0006508">
    <property type="term" value="P:proteolysis"/>
    <property type="evidence" value="ECO:0007669"/>
    <property type="project" value="UniProtKB-KW"/>
</dbReference>
<gene>
    <name evidence="6" type="ORF">KCX74_03920</name>
</gene>
<keyword evidence="2" id="KW-0378">Hydrolase</keyword>
<dbReference type="EMBL" id="JAGSOT010000007">
    <property type="protein sequence ID" value="MBR7795188.1"/>
    <property type="molecule type" value="Genomic_DNA"/>
</dbReference>
<comment type="caution">
    <text evidence="6">The sequence shown here is derived from an EMBL/GenBank/DDBJ whole genome shotgun (WGS) entry which is preliminary data.</text>
</comment>
<evidence type="ECO:0000256" key="1">
    <source>
        <dbReference type="ARBA" id="ARBA00022670"/>
    </source>
</evidence>
<dbReference type="Pfam" id="PF04203">
    <property type="entry name" value="Sortase"/>
    <property type="match status" value="1"/>
</dbReference>
<evidence type="ECO:0000256" key="4">
    <source>
        <dbReference type="PIRSR" id="PIRSR605754-1"/>
    </source>
</evidence>
<protein>
    <submittedName>
        <fullName evidence="6">Class A sortase</fullName>
    </submittedName>
</protein>
<feature type="active site" description="Acyl-thioester intermediate" evidence="4">
    <location>
        <position position="189"/>
    </location>
</feature>
<dbReference type="CDD" id="cd06165">
    <property type="entry name" value="Sortase_A"/>
    <property type="match status" value="1"/>
</dbReference>
<organism evidence="6 7">
    <name type="scientific">Virgibacillus salarius</name>
    <dbReference type="NCBI Taxonomy" id="447199"/>
    <lineage>
        <taxon>Bacteria</taxon>
        <taxon>Bacillati</taxon>
        <taxon>Bacillota</taxon>
        <taxon>Bacilli</taxon>
        <taxon>Bacillales</taxon>
        <taxon>Bacillaceae</taxon>
        <taxon>Virgibacillus</taxon>
    </lineage>
</organism>
<evidence type="ECO:0000256" key="5">
    <source>
        <dbReference type="SAM" id="Phobius"/>
    </source>
</evidence>
<dbReference type="InterPro" id="IPR042007">
    <property type="entry name" value="Sortase_A"/>
</dbReference>
<dbReference type="AlphaFoldDB" id="A0A941DXC2"/>
<keyword evidence="7" id="KW-1185">Reference proteome</keyword>
<dbReference type="GO" id="GO:0008234">
    <property type="term" value="F:cysteine-type peptidase activity"/>
    <property type="evidence" value="ECO:0007669"/>
    <property type="project" value="UniProtKB-KW"/>
</dbReference>
<dbReference type="InterPro" id="IPR005754">
    <property type="entry name" value="Sortase"/>
</dbReference>
<evidence type="ECO:0000256" key="3">
    <source>
        <dbReference type="ARBA" id="ARBA00022807"/>
    </source>
</evidence>
<dbReference type="RefSeq" id="WP_166529991.1">
    <property type="nucleotide sequence ID" value="NZ_BAAACY010000054.1"/>
</dbReference>
<evidence type="ECO:0000256" key="2">
    <source>
        <dbReference type="ARBA" id="ARBA00022801"/>
    </source>
</evidence>
<dbReference type="NCBIfam" id="TIGR01076">
    <property type="entry name" value="sortase_fam"/>
    <property type="match status" value="1"/>
</dbReference>
<dbReference type="Proteomes" id="UP000675284">
    <property type="component" value="Unassembled WGS sequence"/>
</dbReference>
<dbReference type="SUPFAM" id="SSF63817">
    <property type="entry name" value="Sortase"/>
    <property type="match status" value="1"/>
</dbReference>
<keyword evidence="5" id="KW-1133">Transmembrane helix</keyword>
<feature type="transmembrane region" description="Helical" evidence="5">
    <location>
        <begin position="6"/>
        <end position="25"/>
    </location>
</feature>
<accession>A0A941DXC2</accession>
<reference evidence="6" key="1">
    <citation type="submission" date="2021-04" db="EMBL/GenBank/DDBJ databases">
        <title>Isolation and polyphasic classification of algal microorganism.</title>
        <authorList>
            <person name="Wang S."/>
        </authorList>
    </citation>
    <scope>NUCLEOTIDE SEQUENCE</scope>
    <source>
        <strain evidence="6">720a</strain>
    </source>
</reference>
<keyword evidence="1" id="KW-0645">Protease</keyword>
<name>A0A941DXC2_9BACI</name>
<proteinExistence type="predicted"/>
<keyword evidence="5" id="KW-0472">Membrane</keyword>
<feature type="active site" description="Proton donor/acceptor" evidence="4">
    <location>
        <position position="128"/>
    </location>
</feature>
<keyword evidence="3" id="KW-0788">Thiol protease</keyword>
<evidence type="ECO:0000313" key="6">
    <source>
        <dbReference type="EMBL" id="MBR7795188.1"/>
    </source>
</evidence>
<dbReference type="InterPro" id="IPR023365">
    <property type="entry name" value="Sortase_dom-sf"/>
</dbReference>